<evidence type="ECO:0008006" key="4">
    <source>
        <dbReference type="Google" id="ProtNLM"/>
    </source>
</evidence>
<protein>
    <recommendedName>
        <fullName evidence="4">Toxin co-regulated pilus biosynthesis protein Q C-terminal domain-containing protein</fullName>
    </recommendedName>
</protein>
<name>A0AAW8PXG0_VIBPH</name>
<dbReference type="Proteomes" id="UP001253193">
    <property type="component" value="Unassembled WGS sequence"/>
</dbReference>
<reference evidence="2" key="1">
    <citation type="submission" date="2023-06" db="EMBL/GenBank/DDBJ databases">
        <title>Genomic Diversity of Vibrio spp. and Metagenomic Analysis of Pathogens in Florida Gulf Coastal Waters Following Hurricane Ian.</title>
        <authorList>
            <person name="Brumfield K.D."/>
        </authorList>
    </citation>
    <scope>NUCLEOTIDE SEQUENCE</scope>
    <source>
        <strain evidence="2">WBS2B-138</strain>
    </source>
</reference>
<accession>A0AAW8PXG0</accession>
<dbReference type="AlphaFoldDB" id="A0AAW8PXG0"/>
<sequence>MYPKPKTLSKTIAFLVAGAPVAALAHLNIITDNGRTEELKQVSVDGEVYKQVVDIGEKKYINHPVDSFASDLPIGLALPSIVPSDWEVDISDELSEYSVSWDKTGNWDDVIVEISKRHNLVVVFDWNRNIVQMKSNDAEMLELDFDDLSLSKTQESGKAAKNSEGKYEFATKPIVHEEDKSVTDSLVICTSQVDGGCSDRKVDIEKLVLDTDWLDSGEGSLNKVVEQSSENEPLVQTIDNKITSTVEVSSSKPEDVANIEKERELADLKLAMERDKKLRAEYKASYVLHGDGSYEDFVNGGGSIEEADPDKEYVYVFKRGKLFDSINKWAELNGFYVENEIFDNQRVDYPNNQEIRIRGKFKDVTTLLLNKYKKAEVPVNHKYYAGGGANTLHIFESKFESMYVN</sequence>
<keyword evidence="1" id="KW-0732">Signal</keyword>
<dbReference type="EMBL" id="JAUHGG010000003">
    <property type="protein sequence ID" value="MDS1820932.1"/>
    <property type="molecule type" value="Genomic_DNA"/>
</dbReference>
<feature type="chain" id="PRO_5043432123" description="Toxin co-regulated pilus biosynthesis protein Q C-terminal domain-containing protein" evidence="1">
    <location>
        <begin position="26"/>
        <end position="405"/>
    </location>
</feature>
<comment type="caution">
    <text evidence="2">The sequence shown here is derived from an EMBL/GenBank/DDBJ whole genome shotgun (WGS) entry which is preliminary data.</text>
</comment>
<proteinExistence type="predicted"/>
<evidence type="ECO:0000313" key="3">
    <source>
        <dbReference type="Proteomes" id="UP001253193"/>
    </source>
</evidence>
<evidence type="ECO:0000256" key="1">
    <source>
        <dbReference type="SAM" id="SignalP"/>
    </source>
</evidence>
<evidence type="ECO:0000313" key="2">
    <source>
        <dbReference type="EMBL" id="MDS1820932.1"/>
    </source>
</evidence>
<dbReference type="RefSeq" id="WP_311019716.1">
    <property type="nucleotide sequence ID" value="NZ_JAUHGG010000003.1"/>
</dbReference>
<gene>
    <name evidence="2" type="ORF">QX249_09710</name>
</gene>
<feature type="signal peptide" evidence="1">
    <location>
        <begin position="1"/>
        <end position="25"/>
    </location>
</feature>
<organism evidence="2 3">
    <name type="scientific">Vibrio parahaemolyticus</name>
    <dbReference type="NCBI Taxonomy" id="670"/>
    <lineage>
        <taxon>Bacteria</taxon>
        <taxon>Pseudomonadati</taxon>
        <taxon>Pseudomonadota</taxon>
        <taxon>Gammaproteobacteria</taxon>
        <taxon>Vibrionales</taxon>
        <taxon>Vibrionaceae</taxon>
        <taxon>Vibrio</taxon>
    </lineage>
</organism>